<feature type="transmembrane region" description="Helical" evidence="7">
    <location>
        <begin position="73"/>
        <end position="92"/>
    </location>
</feature>
<dbReference type="PANTHER" id="PTHR33048">
    <property type="entry name" value="PTH11-LIKE INTEGRAL MEMBRANE PROTEIN (AFU_ORTHOLOGUE AFUA_5G11245)"/>
    <property type="match status" value="1"/>
</dbReference>
<evidence type="ECO:0000313" key="10">
    <source>
        <dbReference type="Proteomes" id="UP000243723"/>
    </source>
</evidence>
<keyword evidence="3 7" id="KW-1133">Transmembrane helix</keyword>
<keyword evidence="4 7" id="KW-0472">Membrane</keyword>
<evidence type="ECO:0000256" key="7">
    <source>
        <dbReference type="SAM" id="Phobius"/>
    </source>
</evidence>
<evidence type="ECO:0000313" key="9">
    <source>
        <dbReference type="EMBL" id="PSK45168.1"/>
    </source>
</evidence>
<feature type="transmembrane region" description="Helical" evidence="7">
    <location>
        <begin position="184"/>
        <end position="205"/>
    </location>
</feature>
<reference evidence="9 10" key="1">
    <citation type="submission" date="2017-05" db="EMBL/GenBank/DDBJ databases">
        <title>Draft genome sequence of Elsinoe australis.</title>
        <authorList>
            <person name="Cheng Q."/>
        </authorList>
    </citation>
    <scope>NUCLEOTIDE SEQUENCE [LARGE SCALE GENOMIC DNA]</scope>
    <source>
        <strain evidence="9 10">NL1</strain>
    </source>
</reference>
<feature type="compositionally biased region" description="Polar residues" evidence="6">
    <location>
        <begin position="284"/>
        <end position="298"/>
    </location>
</feature>
<organism evidence="9 10">
    <name type="scientific">Elsinoe australis</name>
    <dbReference type="NCBI Taxonomy" id="40998"/>
    <lineage>
        <taxon>Eukaryota</taxon>
        <taxon>Fungi</taxon>
        <taxon>Dikarya</taxon>
        <taxon>Ascomycota</taxon>
        <taxon>Pezizomycotina</taxon>
        <taxon>Dothideomycetes</taxon>
        <taxon>Dothideomycetidae</taxon>
        <taxon>Myriangiales</taxon>
        <taxon>Elsinoaceae</taxon>
        <taxon>Elsinoe</taxon>
    </lineage>
</organism>
<evidence type="ECO:0000256" key="3">
    <source>
        <dbReference type="ARBA" id="ARBA00022989"/>
    </source>
</evidence>
<dbReference type="AlphaFoldDB" id="A0A2P7ZAC9"/>
<sequence>MTLVIGLRAYVRIRMVKAIGVDDWLLWISSACALTNTALTMTQTQLGLGLPVSMRPKENLVEYTVHNFANRPIYILATTFFKLSLCFSYMRIIANSGFRDYRIAVWTGTGITLAFGIAYLFAIFFACDPVRKSWDPRVPGKCFPVAPFYYGTSIVNCCIDLMLFILPIPLLWRLQMNKRRKIGLTFTFALGTFTTICSIMRAYAVEKVIKKADPVDFVMWSTVEINVGIMTASIPALAPLLKKVRATTYGSSGPKIGVNSKSGAIRLQGVSGASSRPDKKGTVTDINDASSQSSQENILGQRRGDIGLEGGMFEISKTVDMQVSTAPRASNTDWEGFEQERVMPYRARTETFGRT</sequence>
<feature type="region of interest" description="Disordered" evidence="6">
    <location>
        <begin position="268"/>
        <end position="301"/>
    </location>
</feature>
<evidence type="ECO:0000256" key="6">
    <source>
        <dbReference type="SAM" id="MobiDB-lite"/>
    </source>
</evidence>
<dbReference type="OrthoDB" id="10017208at2759"/>
<keyword evidence="2 7" id="KW-0812">Transmembrane</keyword>
<evidence type="ECO:0000256" key="4">
    <source>
        <dbReference type="ARBA" id="ARBA00023136"/>
    </source>
</evidence>
<dbReference type="Proteomes" id="UP000243723">
    <property type="component" value="Unassembled WGS sequence"/>
</dbReference>
<feature type="transmembrane region" description="Helical" evidence="7">
    <location>
        <begin position="146"/>
        <end position="172"/>
    </location>
</feature>
<accession>A0A2P7ZAC9</accession>
<dbReference type="Pfam" id="PF20684">
    <property type="entry name" value="Fung_rhodopsin"/>
    <property type="match status" value="1"/>
</dbReference>
<protein>
    <submittedName>
        <fullName evidence="9">3-hydroxy-3-methylglutaryl-coenzyme A reductase</fullName>
    </submittedName>
</protein>
<evidence type="ECO:0000259" key="8">
    <source>
        <dbReference type="Pfam" id="PF20684"/>
    </source>
</evidence>
<evidence type="ECO:0000256" key="2">
    <source>
        <dbReference type="ARBA" id="ARBA00022692"/>
    </source>
</evidence>
<feature type="transmembrane region" description="Helical" evidence="7">
    <location>
        <begin position="217"/>
        <end position="241"/>
    </location>
</feature>
<evidence type="ECO:0000256" key="5">
    <source>
        <dbReference type="ARBA" id="ARBA00038359"/>
    </source>
</evidence>
<dbReference type="GO" id="GO:0016020">
    <property type="term" value="C:membrane"/>
    <property type="evidence" value="ECO:0007669"/>
    <property type="project" value="UniProtKB-SubCell"/>
</dbReference>
<dbReference type="EMBL" id="NHZQ01000251">
    <property type="protein sequence ID" value="PSK45168.1"/>
    <property type="molecule type" value="Genomic_DNA"/>
</dbReference>
<feature type="domain" description="Rhodopsin" evidence="8">
    <location>
        <begin position="7"/>
        <end position="243"/>
    </location>
</feature>
<dbReference type="PANTHER" id="PTHR33048:SF64">
    <property type="entry name" value="INTEGRAL MEMBRANE PROTEIN"/>
    <property type="match status" value="1"/>
</dbReference>
<name>A0A2P7ZAC9_9PEZI</name>
<evidence type="ECO:0000256" key="1">
    <source>
        <dbReference type="ARBA" id="ARBA00004141"/>
    </source>
</evidence>
<dbReference type="InterPro" id="IPR049326">
    <property type="entry name" value="Rhodopsin_dom_fungi"/>
</dbReference>
<keyword evidence="10" id="KW-1185">Reference proteome</keyword>
<comment type="caution">
    <text evidence="9">The sequence shown here is derived from an EMBL/GenBank/DDBJ whole genome shotgun (WGS) entry which is preliminary data.</text>
</comment>
<feature type="transmembrane region" description="Helical" evidence="7">
    <location>
        <begin position="104"/>
        <end position="126"/>
    </location>
</feature>
<dbReference type="InterPro" id="IPR052337">
    <property type="entry name" value="SAT4-like"/>
</dbReference>
<proteinExistence type="inferred from homology"/>
<comment type="subcellular location">
    <subcellularLocation>
        <location evidence="1">Membrane</location>
        <topology evidence="1">Multi-pass membrane protein</topology>
    </subcellularLocation>
</comment>
<comment type="similarity">
    <text evidence="5">Belongs to the SAT4 family.</text>
</comment>
<gene>
    <name evidence="9" type="ORF">B9Z65_2308</name>
</gene>